<protein>
    <submittedName>
        <fullName evidence="2">Cyclic nucleotide-binding domain-containing protein</fullName>
    </submittedName>
</protein>
<dbReference type="Gene3D" id="2.60.120.10">
    <property type="entry name" value="Jelly Rolls"/>
    <property type="match status" value="1"/>
</dbReference>
<dbReference type="KEGG" id="mcos:GM418_18805"/>
<dbReference type="InterPro" id="IPR000595">
    <property type="entry name" value="cNMP-bd_dom"/>
</dbReference>
<name>A0A6I6JRK1_9BACT</name>
<organism evidence="2 3">
    <name type="scientific">Maribellus comscasis</name>
    <dbReference type="NCBI Taxonomy" id="2681766"/>
    <lineage>
        <taxon>Bacteria</taxon>
        <taxon>Pseudomonadati</taxon>
        <taxon>Bacteroidota</taxon>
        <taxon>Bacteroidia</taxon>
        <taxon>Marinilabiliales</taxon>
        <taxon>Prolixibacteraceae</taxon>
        <taxon>Maribellus</taxon>
    </lineage>
</organism>
<keyword evidence="3" id="KW-1185">Reference proteome</keyword>
<evidence type="ECO:0000259" key="1">
    <source>
        <dbReference type="Pfam" id="PF00027"/>
    </source>
</evidence>
<reference evidence="2 3" key="1">
    <citation type="submission" date="2019-11" db="EMBL/GenBank/DDBJ databases">
        <authorList>
            <person name="Zheng R.K."/>
            <person name="Sun C.M."/>
        </authorList>
    </citation>
    <scope>NUCLEOTIDE SEQUENCE [LARGE SCALE GENOMIC DNA]</scope>
    <source>
        <strain evidence="2 3">WC007</strain>
    </source>
</reference>
<evidence type="ECO:0000313" key="3">
    <source>
        <dbReference type="Proteomes" id="UP000428260"/>
    </source>
</evidence>
<dbReference type="AlphaFoldDB" id="A0A6I6JRK1"/>
<proteinExistence type="predicted"/>
<accession>A0A6I6JRK1</accession>
<dbReference type="RefSeq" id="WP_158868788.1">
    <property type="nucleotide sequence ID" value="NZ_CP046401.1"/>
</dbReference>
<dbReference type="InterPro" id="IPR018490">
    <property type="entry name" value="cNMP-bd_dom_sf"/>
</dbReference>
<dbReference type="Proteomes" id="UP000428260">
    <property type="component" value="Chromosome"/>
</dbReference>
<gene>
    <name evidence="2" type="ORF">GM418_18805</name>
</gene>
<dbReference type="InterPro" id="IPR014710">
    <property type="entry name" value="RmlC-like_jellyroll"/>
</dbReference>
<dbReference type="SUPFAM" id="SSF51206">
    <property type="entry name" value="cAMP-binding domain-like"/>
    <property type="match status" value="1"/>
</dbReference>
<dbReference type="EMBL" id="CP046401">
    <property type="protein sequence ID" value="QGY45645.1"/>
    <property type="molecule type" value="Genomic_DNA"/>
</dbReference>
<sequence>MNQIRKYLQNFVEMTGHDWEFFSSKLIKKTFTKKGIILKQSDVEKYLSFVENRVVRFYISETSSDLTFGFVFQNDFVSAYDSFLSQQPCPYQVETITQTTLYRIHYQDLQKVYETTSMGNELGRRNAERLFLIKSNREISLLNRTAEERYLDLFSSHPELIKQIPLKYIASYIGITPQALSRIRKRIS</sequence>
<evidence type="ECO:0000313" key="2">
    <source>
        <dbReference type="EMBL" id="QGY45645.1"/>
    </source>
</evidence>
<feature type="domain" description="Cyclic nucleotide-binding" evidence="1">
    <location>
        <begin position="29"/>
        <end position="115"/>
    </location>
</feature>
<dbReference type="Pfam" id="PF00027">
    <property type="entry name" value="cNMP_binding"/>
    <property type="match status" value="1"/>
</dbReference>